<keyword evidence="1" id="KW-0812">Transmembrane</keyword>
<feature type="transmembrane region" description="Helical" evidence="1">
    <location>
        <begin position="45"/>
        <end position="64"/>
    </location>
</feature>
<evidence type="ECO:0000256" key="1">
    <source>
        <dbReference type="SAM" id="Phobius"/>
    </source>
</evidence>
<keyword evidence="1" id="KW-1133">Transmembrane helix</keyword>
<organism evidence="2 3">
    <name type="scientific">Cellulomonas xiejunii</name>
    <dbReference type="NCBI Taxonomy" id="2968083"/>
    <lineage>
        <taxon>Bacteria</taxon>
        <taxon>Bacillati</taxon>
        <taxon>Actinomycetota</taxon>
        <taxon>Actinomycetes</taxon>
        <taxon>Micrococcales</taxon>
        <taxon>Cellulomonadaceae</taxon>
        <taxon>Cellulomonas</taxon>
    </lineage>
</organism>
<keyword evidence="3" id="KW-1185">Reference proteome</keyword>
<accession>A0ABY5KM84</accession>
<reference evidence="2 3" key="1">
    <citation type="submission" date="2022-07" db="EMBL/GenBank/DDBJ databases">
        <title>Novel species in genus cellulomonas.</title>
        <authorList>
            <person name="Ye L."/>
        </authorList>
    </citation>
    <scope>NUCLEOTIDE SEQUENCE [LARGE SCALE GENOMIC DNA]</scope>
    <source>
        <strain evidence="3">zg-B89</strain>
    </source>
</reference>
<evidence type="ECO:0000313" key="3">
    <source>
        <dbReference type="Proteomes" id="UP001316384"/>
    </source>
</evidence>
<gene>
    <name evidence="2" type="ORF">NP048_17770</name>
</gene>
<dbReference type="RefSeq" id="WP_227578794.1">
    <property type="nucleotide sequence ID" value="NZ_CP101987.1"/>
</dbReference>
<name>A0ABY5KM84_9CELL</name>
<proteinExistence type="predicted"/>
<dbReference type="EMBL" id="CP101987">
    <property type="protein sequence ID" value="UUI71614.1"/>
    <property type="molecule type" value="Genomic_DNA"/>
</dbReference>
<dbReference type="Proteomes" id="UP001316384">
    <property type="component" value="Chromosome"/>
</dbReference>
<keyword evidence="1" id="KW-0472">Membrane</keyword>
<sequence length="69" mass="6921">MGATAQAAPPLISEQKIVARVDQSVFGARGQTEQLLTLFASIPDSVLGGAAAALGAAILGITAVKEAWT</sequence>
<evidence type="ECO:0000313" key="2">
    <source>
        <dbReference type="EMBL" id="UUI71614.1"/>
    </source>
</evidence>
<protein>
    <submittedName>
        <fullName evidence="2">Uncharacterized protein</fullName>
    </submittedName>
</protein>